<dbReference type="InterPro" id="IPR041694">
    <property type="entry name" value="ADH_N_2"/>
</dbReference>
<evidence type="ECO:0000313" key="4">
    <source>
        <dbReference type="Proteomes" id="UP001415857"/>
    </source>
</evidence>
<gene>
    <name evidence="3" type="ORF">L1049_016398</name>
</gene>
<protein>
    <recommendedName>
        <fullName evidence="2">Oxidoreductase N-terminal domain-containing protein</fullName>
    </recommendedName>
</protein>
<dbReference type="GO" id="GO:0032440">
    <property type="term" value="F:2-alkenal reductase [NAD(P)H] activity"/>
    <property type="evidence" value="ECO:0007669"/>
    <property type="project" value="TreeGrafter"/>
</dbReference>
<organism evidence="3 4">
    <name type="scientific">Liquidambar formosana</name>
    <name type="common">Formosan gum</name>
    <dbReference type="NCBI Taxonomy" id="63359"/>
    <lineage>
        <taxon>Eukaryota</taxon>
        <taxon>Viridiplantae</taxon>
        <taxon>Streptophyta</taxon>
        <taxon>Embryophyta</taxon>
        <taxon>Tracheophyta</taxon>
        <taxon>Spermatophyta</taxon>
        <taxon>Magnoliopsida</taxon>
        <taxon>eudicotyledons</taxon>
        <taxon>Gunneridae</taxon>
        <taxon>Pentapetalae</taxon>
        <taxon>Saxifragales</taxon>
        <taxon>Altingiaceae</taxon>
        <taxon>Liquidambar</taxon>
    </lineage>
</organism>
<dbReference type="SUPFAM" id="SSF51735">
    <property type="entry name" value="NAD(P)-binding Rossmann-fold domains"/>
    <property type="match status" value="1"/>
</dbReference>
<dbReference type="SUPFAM" id="SSF50129">
    <property type="entry name" value="GroES-like"/>
    <property type="match status" value="1"/>
</dbReference>
<dbReference type="Gene3D" id="3.40.50.720">
    <property type="entry name" value="NAD(P)-binding Rossmann-like Domain"/>
    <property type="match status" value="1"/>
</dbReference>
<dbReference type="PANTHER" id="PTHR43205:SF7">
    <property type="entry name" value="PROSTAGLANDIN REDUCTASE 1"/>
    <property type="match status" value="1"/>
</dbReference>
<dbReference type="PANTHER" id="PTHR43205">
    <property type="entry name" value="PROSTAGLANDIN REDUCTASE"/>
    <property type="match status" value="1"/>
</dbReference>
<evidence type="ECO:0000256" key="1">
    <source>
        <dbReference type="ARBA" id="ARBA00023002"/>
    </source>
</evidence>
<dbReference type="Gene3D" id="3.90.180.10">
    <property type="entry name" value="Medium-chain alcohol dehydrogenases, catalytic domain"/>
    <property type="match status" value="1"/>
</dbReference>
<dbReference type="Proteomes" id="UP001415857">
    <property type="component" value="Unassembled WGS sequence"/>
</dbReference>
<dbReference type="AlphaFoldDB" id="A0AAP0S1A4"/>
<keyword evidence="1" id="KW-0560">Oxidoreductase</keyword>
<proteinExistence type="predicted"/>
<keyword evidence="4" id="KW-1185">Reference proteome</keyword>
<accession>A0AAP0S1A4</accession>
<dbReference type="InterPro" id="IPR011032">
    <property type="entry name" value="GroES-like_sf"/>
</dbReference>
<dbReference type="InterPro" id="IPR036291">
    <property type="entry name" value="NAD(P)-bd_dom_sf"/>
</dbReference>
<evidence type="ECO:0000313" key="3">
    <source>
        <dbReference type="EMBL" id="KAK9287953.1"/>
    </source>
</evidence>
<dbReference type="GO" id="GO:0006979">
    <property type="term" value="P:response to oxidative stress"/>
    <property type="evidence" value="ECO:0007669"/>
    <property type="project" value="TreeGrafter"/>
</dbReference>
<reference evidence="3 4" key="1">
    <citation type="journal article" date="2024" name="Plant J.">
        <title>Genome sequences and population genomics reveal climatic adaptation and genomic divergence between two closely related sweetgum species.</title>
        <authorList>
            <person name="Xu W.Q."/>
            <person name="Ren C.Q."/>
            <person name="Zhang X.Y."/>
            <person name="Comes H.P."/>
            <person name="Liu X.H."/>
            <person name="Li Y.G."/>
            <person name="Kettle C.J."/>
            <person name="Jalonen R."/>
            <person name="Gaisberger H."/>
            <person name="Ma Y.Z."/>
            <person name="Qiu Y.X."/>
        </authorList>
    </citation>
    <scope>NUCLEOTIDE SEQUENCE [LARGE SCALE GENOMIC DNA]</scope>
    <source>
        <strain evidence="3">Hangzhou</strain>
    </source>
</reference>
<comment type="caution">
    <text evidence="3">The sequence shown here is derived from an EMBL/GenBank/DDBJ whole genome shotgun (WGS) entry which is preliminary data.</text>
</comment>
<evidence type="ECO:0000259" key="2">
    <source>
        <dbReference type="Pfam" id="PF16884"/>
    </source>
</evidence>
<feature type="domain" description="Oxidoreductase N-terminal" evidence="2">
    <location>
        <begin position="10"/>
        <end position="121"/>
    </location>
</feature>
<sequence length="215" mass="23378">MASGEEVVNKQIIFKDYITGFPKESDMFVSTGTRRLKVPEGSNVILVKNLYLSCDPYMRGRMKKTEGSYVESFKPGSPIRGFGVAKVLDSGHPDFKNGDLVWGITGWGEYSGLITEPEKLIKIQHTDLRLSYYTGTLASGAVGQLVGQSAKLSGCYVVGSAGSKAKAVPLLYCFARCFPEGIDIYFENVGGKMLDAVLLNMKVHGRIPACGMISQ</sequence>
<dbReference type="InterPro" id="IPR045010">
    <property type="entry name" value="MDR_fam"/>
</dbReference>
<dbReference type="EMBL" id="JBBPBK010000003">
    <property type="protein sequence ID" value="KAK9287953.1"/>
    <property type="molecule type" value="Genomic_DNA"/>
</dbReference>
<dbReference type="Pfam" id="PF16884">
    <property type="entry name" value="ADH_N_2"/>
    <property type="match status" value="1"/>
</dbReference>
<name>A0AAP0S1A4_LIQFO</name>